<accession>A0A8D8QU38</accession>
<proteinExistence type="predicted"/>
<name>A0A8D8QU38_9HEMI</name>
<protein>
    <submittedName>
        <fullName evidence="1">Uncharacterized protein</fullName>
    </submittedName>
</protein>
<sequence>MHTCIRRFICRYLYNSLFFEKFTCTHRKALEGHTYGVAYLAWSPDGSNFVSSIPHSTLLQVTRTVSPILLGHRMDLILYLLSHILHFYRSHVRCRLSCLVTGWISSPCCWSRGLS</sequence>
<dbReference type="EMBL" id="HBUF01102369">
    <property type="protein sequence ID" value="CAG6638380.1"/>
    <property type="molecule type" value="Transcribed_RNA"/>
</dbReference>
<dbReference type="AlphaFoldDB" id="A0A8D8QU38"/>
<evidence type="ECO:0000313" key="1">
    <source>
        <dbReference type="EMBL" id="CAG6638380.1"/>
    </source>
</evidence>
<organism evidence="1">
    <name type="scientific">Cacopsylla melanoneura</name>
    <dbReference type="NCBI Taxonomy" id="428564"/>
    <lineage>
        <taxon>Eukaryota</taxon>
        <taxon>Metazoa</taxon>
        <taxon>Ecdysozoa</taxon>
        <taxon>Arthropoda</taxon>
        <taxon>Hexapoda</taxon>
        <taxon>Insecta</taxon>
        <taxon>Pterygota</taxon>
        <taxon>Neoptera</taxon>
        <taxon>Paraneoptera</taxon>
        <taxon>Hemiptera</taxon>
        <taxon>Sternorrhyncha</taxon>
        <taxon>Psylloidea</taxon>
        <taxon>Psyllidae</taxon>
        <taxon>Psyllinae</taxon>
        <taxon>Cacopsylla</taxon>
    </lineage>
</organism>
<reference evidence="1" key="1">
    <citation type="submission" date="2021-05" db="EMBL/GenBank/DDBJ databases">
        <authorList>
            <person name="Alioto T."/>
            <person name="Alioto T."/>
            <person name="Gomez Garrido J."/>
        </authorList>
    </citation>
    <scope>NUCLEOTIDE SEQUENCE</scope>
</reference>